<dbReference type="EMBL" id="MU274931">
    <property type="protein sequence ID" value="KAI0085480.1"/>
    <property type="molecule type" value="Genomic_DNA"/>
</dbReference>
<evidence type="ECO:0000313" key="1">
    <source>
        <dbReference type="EMBL" id="KAI0085480.1"/>
    </source>
</evidence>
<comment type="caution">
    <text evidence="1">The sequence shown here is derived from an EMBL/GenBank/DDBJ whole genome shotgun (WGS) entry which is preliminary data.</text>
</comment>
<reference evidence="1" key="1">
    <citation type="journal article" date="2021" name="Environ. Microbiol.">
        <title>Gene family expansions and transcriptome signatures uncover fungal adaptations to wood decay.</title>
        <authorList>
            <person name="Hage H."/>
            <person name="Miyauchi S."/>
            <person name="Viragh M."/>
            <person name="Drula E."/>
            <person name="Min B."/>
            <person name="Chaduli D."/>
            <person name="Navarro D."/>
            <person name="Favel A."/>
            <person name="Norest M."/>
            <person name="Lesage-Meessen L."/>
            <person name="Balint B."/>
            <person name="Merenyi Z."/>
            <person name="de Eugenio L."/>
            <person name="Morin E."/>
            <person name="Martinez A.T."/>
            <person name="Baldrian P."/>
            <person name="Stursova M."/>
            <person name="Martinez M.J."/>
            <person name="Novotny C."/>
            <person name="Magnuson J.K."/>
            <person name="Spatafora J.W."/>
            <person name="Maurice S."/>
            <person name="Pangilinan J."/>
            <person name="Andreopoulos W."/>
            <person name="LaButti K."/>
            <person name="Hundley H."/>
            <person name="Na H."/>
            <person name="Kuo A."/>
            <person name="Barry K."/>
            <person name="Lipzen A."/>
            <person name="Henrissat B."/>
            <person name="Riley R."/>
            <person name="Ahrendt S."/>
            <person name="Nagy L.G."/>
            <person name="Grigoriev I.V."/>
            <person name="Martin F."/>
            <person name="Rosso M.N."/>
        </authorList>
    </citation>
    <scope>NUCLEOTIDE SEQUENCE</scope>
    <source>
        <strain evidence="1">CBS 384.51</strain>
    </source>
</reference>
<evidence type="ECO:0000313" key="2">
    <source>
        <dbReference type="Proteomes" id="UP001055072"/>
    </source>
</evidence>
<gene>
    <name evidence="1" type="ORF">BDY19DRAFT_449511</name>
</gene>
<protein>
    <submittedName>
        <fullName evidence="1">Uncharacterized protein</fullName>
    </submittedName>
</protein>
<dbReference type="Proteomes" id="UP001055072">
    <property type="component" value="Unassembled WGS sequence"/>
</dbReference>
<accession>A0ACB8TTY2</accession>
<name>A0ACB8TTY2_9APHY</name>
<organism evidence="1 2">
    <name type="scientific">Irpex rosettiformis</name>
    <dbReference type="NCBI Taxonomy" id="378272"/>
    <lineage>
        <taxon>Eukaryota</taxon>
        <taxon>Fungi</taxon>
        <taxon>Dikarya</taxon>
        <taxon>Basidiomycota</taxon>
        <taxon>Agaricomycotina</taxon>
        <taxon>Agaricomycetes</taxon>
        <taxon>Polyporales</taxon>
        <taxon>Irpicaceae</taxon>
        <taxon>Irpex</taxon>
    </lineage>
</organism>
<sequence>MRLDNRLKLWTILLVPPTWALNGDSWCGTLMCVDAIVNGSTVTYRLKALNQLGWMSIGFGPRMDEAPLVVLWPNEDGSVTLSQRVADGHVPPQLDPDPPRVATISAHVDLSSDTSPILAFDIPNDNNTSQSLIWAFGVARPAPDVASNIDQHLDAGAFSLDLLKHGGKEEGEGEDGTSSSPSSTLVPSSVLPSLTPTPSLSTSAQETFLTSVHTVASTTSDLSSASALPQAQPLDSPSLVGDRSRHNVLVAHAVFSFLGFCVFLPASAIATRWLRTVSPNWFLVHWCIVAFLAIPFGTIGWALGVAVVALRGQRHVNNEHQITGVIFPAICLAQVALGVFIHQRQPKHGRIHPLRNYAHALLGLAIVGFAFSVAKTGFTRDATLGTSLRKALSIACVVIAVLVAAAYLTGVVRLRRQFDQERLGWHLSLASSSTTTATTIGTGLFRPHQREAQRSFGVGQRGGTYQPDDEPRDVRRSTSFSSGPVRRGGAPLGTSVEMRELQSSVPVSASLRTQFVMVNTH</sequence>
<keyword evidence="2" id="KW-1185">Reference proteome</keyword>
<proteinExistence type="predicted"/>